<name>A0A813GSW6_POLGL</name>
<reference evidence="1" key="1">
    <citation type="submission" date="2021-02" db="EMBL/GenBank/DDBJ databases">
        <authorList>
            <person name="Dougan E. K."/>
            <person name="Rhodes N."/>
            <person name="Thang M."/>
            <person name="Chan C."/>
        </authorList>
    </citation>
    <scope>NUCLEOTIDE SEQUENCE</scope>
</reference>
<evidence type="ECO:0000313" key="2">
    <source>
        <dbReference type="Proteomes" id="UP000654075"/>
    </source>
</evidence>
<organism evidence="1 2">
    <name type="scientific">Polarella glacialis</name>
    <name type="common">Dinoflagellate</name>
    <dbReference type="NCBI Taxonomy" id="89957"/>
    <lineage>
        <taxon>Eukaryota</taxon>
        <taxon>Sar</taxon>
        <taxon>Alveolata</taxon>
        <taxon>Dinophyceae</taxon>
        <taxon>Suessiales</taxon>
        <taxon>Suessiaceae</taxon>
        <taxon>Polarella</taxon>
    </lineage>
</organism>
<keyword evidence="2" id="KW-1185">Reference proteome</keyword>
<protein>
    <submittedName>
        <fullName evidence="1">Uncharacterized protein</fullName>
    </submittedName>
</protein>
<comment type="caution">
    <text evidence="1">The sequence shown here is derived from an EMBL/GenBank/DDBJ whole genome shotgun (WGS) entry which is preliminary data.</text>
</comment>
<accession>A0A813GSW6</accession>
<dbReference type="Proteomes" id="UP000654075">
    <property type="component" value="Unassembled WGS sequence"/>
</dbReference>
<sequence length="2459" mass="271668">QVKQSEHQKSMLLARAAQMLAGGNPRAQQAATFKAWSDFARHGRMQEVRAQQVMMALAGPSSQLLLSIALIAWTRACSDAKHLLQRDEALKQAEQQKTMLLARAARMLAAGNPRAQKAAAFKAWADFVQHAIVTEARADVMMALAGPPNQLMLSIALSAWSKVCSEARYLLLEQQRDNAIKHSEHQKSMLLARAVQMLAAGNPRAQQAATFKAWSDFARHGRMQEVRAQQVMMALAGPSSQLLLSIALNAWTRAYSDAKHLLQRDEALKQAEQQKTMLLARAARMLAAGNPKAQKTAVFKAWADFVQHAIVTEVRADVMMALAGPPNQLMLSIALSAWSKVCSEARYLLLEQQRDNAIKHSEHQNSMLLARAAQMLAAGTPRAQQAASFKAWSDFARHGRMQEVRAQQVMMALAGPSSQLLLSIALSAWTRACSDAKHLLQRDEALKQAEQQKTMLLARAARMLAADNPRAQKAAAFKAWADFVQHAIVKEVRADVMMALAGPPNQLMLSIALSAWSKVCSEARYLLSEQQRENAIKHSEHQKSMLLARAAQMLAAGTPRAQQTATFKAWSDFARHGRMQEVRAQQVMMALAGPSRQLLLSIALNAWTRAYSDAKHLLQRDEALKQAEQQKTMLLARAARMLAAGNPRAQKAAAFKAWADFVQHAIVKEVRADVMMALAGPPNQLMLSIALSAWSKVCSEARYLLSEQQRDNAIKHSEHQKSMLLARAAQMLAAGTPRAQQTATFKAWSDFARHGRMQEVRAQQVMMALAGPSSQLLLSIALSAWTRACSDAKHLLQRDEALKQAEQQKTMLLARAARMLAAGNPRAQKAAAFKAWADFVQHAIVTEVRADVMMALAGPPNQLMLSIALSAWSKVCSEARYLLLEQQRDNAIKHSEHQKSMLFARAAQMLAGGNPRAQQAATFKAWSDFARHGRMQEVRAQQVMMALAGPSSQLLLSIALSAWTRAYSDAKHLLQRDEALKQAEQQKTMLLARAARMLAAGSPKAQKAAAFKAWADFVQHAIVTEVRADVMMALAGPPNQLMLSIALSAWSKVCSEARYLLSEQQRDNAIKHSEHQKSMLLARAAQMLAGGNPRAQQAATFKAWSDFARHGRMQEVRAQQVMMALAGPSRQLLLSIALSAWTRACSDAKHVLQRDEALKQAEQQKTMLLARAARMLAAGNPRAQKAAAFKAWADFVQHAIVKEVRADVMMALAGPPNQLMLSIALSAWSKVCSEARYLLSEQQRDNAIKHSEHQKSMLLARAAQMLAAGTPRAQQAATFKAWSDFARHGRMQEVRAQQVMMALAGPSSQLLLSIALNAWTRAYSDAKHLLQRDEALKQAEQQKTMLLARAARMLAADNPRAQKAAAFKAWADFVQHAIVKEVRADVMMALAGPPNQLMLSIALSAWSKVCSEARYLLSEQQRENAIKHSEHQKSMLLARAAQMLAAGTPRAQQTATFKAWSDFARHGRMQEVRAQQVMMALAGPSRQLLLSIALNAWTRAYSDAKHLLQRDEALKQAEQQKTMLLARAARMLAADNPRAQKAAAFKAWADFVQHAIVKEVRADVMMALAGPPNQLMLSIALSAWSKVCSEARYLLSEQQRDNAIKHSEHQKSMLLARAAQMLAAGTPRAQQTATFKAWSDFARHGRMQEVRAQQVMMALAGPSSQLLLSIALSAWTRAYSDAKHLLQRDEALKQAEQQKTMLLARAARMLAAGNPRAQKAAAFKAWADFVQHAIVTEVRADVMMVLAGPPNQLMLSIALSAWSKVCSEARYLLLEQQRDLAVQKAELQKSKLLARAAQMLAAGTPRAQQTATFKAWSDFATHGRMQEVRAQQVMMALAGPSSQLILSLVFSAWNKACLESIFERHRNEALKQAEQNQAALLARAARMLTAGSPRAQKAAAFKAWADFARHVRVREARTKQVMMALAGPCQLSLSMAFSAWTKVCSKARHLVLERQLDQALSMAKQQRAAVVSRAAHFLAVDNPRRLQAASFRSWAELCRHSKIKATRALQAGLLLEAAASQLTLTVTFSTWARFHFSSACDKTIASACALAEDAADKTGQRYSEWLMVAVDLLARTRPKAQRCSAWRAWAVLANRARLVTAFVRAKSSALQRRSLAAALTCWAHASDLARLQAITLKSRESVIDGQAAALSSASTATWALLALALASWAGEVRRAAAEAQMRRLRSHLLQSISWKLRGGFHGKLLLGTLWKWRATSIHEALRRSRDKSEVRAAALDAAAQALRFVPPTLHAATRALWAWRLTAASSQEGRAGRRMLLCKLRLAQEDQRQVLHRLLLLQALSAWRFLCSLRLGLRSCLLAETSRPSFSLEPLAVPQLSQQVKMVPALVKTTLWAPGEWVKRFHLLAWRGAVKPLAEEVSVRFVEQHSHSSTAQDPFVSYVIPQPCQQSQAQQVWDGSHMMIDRGIPRQTNLLRSLSAAEESRISTASSVQIGHDSMAHWR</sequence>
<evidence type="ECO:0000313" key="1">
    <source>
        <dbReference type="EMBL" id="CAE8626084.1"/>
    </source>
</evidence>
<gene>
    <name evidence="1" type="ORF">PGLA1383_LOCUS43054</name>
</gene>
<feature type="non-terminal residue" evidence="1">
    <location>
        <position position="2459"/>
    </location>
</feature>
<dbReference type="EMBL" id="CAJNNV010028894">
    <property type="protein sequence ID" value="CAE8626084.1"/>
    <property type="molecule type" value="Genomic_DNA"/>
</dbReference>
<proteinExistence type="predicted"/>